<dbReference type="GO" id="GO:0000049">
    <property type="term" value="F:tRNA binding"/>
    <property type="evidence" value="ECO:0007669"/>
    <property type="project" value="UniProtKB-KW"/>
</dbReference>
<dbReference type="InterPro" id="IPR002646">
    <property type="entry name" value="PolA_pol_head_dom"/>
</dbReference>
<keyword evidence="9" id="KW-0460">Magnesium</keyword>
<keyword evidence="7" id="KW-0479">Metal-binding</keyword>
<evidence type="ECO:0000313" key="13">
    <source>
        <dbReference type="EMBL" id="ABW66783.1"/>
    </source>
</evidence>
<evidence type="ECO:0000256" key="11">
    <source>
        <dbReference type="RuleBase" id="RU003953"/>
    </source>
</evidence>
<dbReference type="GO" id="GO:0016779">
    <property type="term" value="F:nucleotidyltransferase activity"/>
    <property type="evidence" value="ECO:0007669"/>
    <property type="project" value="UniProtKB-KW"/>
</dbReference>
<feature type="domain" description="HD/PDEase" evidence="12">
    <location>
        <begin position="240"/>
        <end position="398"/>
    </location>
</feature>
<dbReference type="Proteomes" id="UP000008561">
    <property type="component" value="Chromosome"/>
</dbReference>
<dbReference type="KEGG" id="dol:Dole_0973"/>
<dbReference type="InterPro" id="IPR043519">
    <property type="entry name" value="NT_sf"/>
</dbReference>
<evidence type="ECO:0000256" key="9">
    <source>
        <dbReference type="ARBA" id="ARBA00022842"/>
    </source>
</evidence>
<evidence type="ECO:0000256" key="10">
    <source>
        <dbReference type="ARBA" id="ARBA00022884"/>
    </source>
</evidence>
<dbReference type="Pfam" id="PF01743">
    <property type="entry name" value="PolyA_pol"/>
    <property type="match status" value="1"/>
</dbReference>
<dbReference type="InterPro" id="IPR006674">
    <property type="entry name" value="HD_domain"/>
</dbReference>
<dbReference type="SMART" id="SM00471">
    <property type="entry name" value="HDc"/>
    <property type="match status" value="1"/>
</dbReference>
<sequence>MSVYDLPTRLNQWLGPLGPAIPKLYVVGGALRDHLAGRLPRDVDIICDEAPNVARCIAKARLSGAVVVKLEKKPHPPCFRVVDKNNPAESIDVVTLHPDGIRADLEARDFTVNAMAAALLPGGRIGEIIDPLGGMADMQNRLLRACSGTAFAADPVRILRAARFAATLDFTIFPETLDRMAAAVGLLTRSAFERITAELFELLACPDALPHIQMLDDIGALDVLFPEIAAMKGCAQNGFHHLDVWGHTLETLEHCERLLRRPDVLFTKNAAAFCRSMAGKNRLPVIKLATLLHDAGKPGCKIFDETKNRQVFYGHDREGETIAGNIAHRMKLSNSDTAFLQLLVRCHMRPMALSRPGVKPATITRWFETVADNGLALLLLAAADICAKSGSRADPMEKERFCQWADQTAADYCLRIRPVLGQTDLLSGADLQDMGMAPGPDMGRVLRKVRQHQNDGRVTDKAAALALARQLAGL</sequence>
<keyword evidence="13" id="KW-0378">Hydrolase</keyword>
<dbReference type="EMBL" id="CP000859">
    <property type="protein sequence ID" value="ABW66783.1"/>
    <property type="molecule type" value="Genomic_DNA"/>
</dbReference>
<evidence type="ECO:0000256" key="4">
    <source>
        <dbReference type="ARBA" id="ARBA00022679"/>
    </source>
</evidence>
<evidence type="ECO:0000256" key="3">
    <source>
        <dbReference type="ARBA" id="ARBA00022555"/>
    </source>
</evidence>
<keyword evidence="3" id="KW-0820">tRNA-binding</keyword>
<evidence type="ECO:0000256" key="8">
    <source>
        <dbReference type="ARBA" id="ARBA00022741"/>
    </source>
</evidence>
<dbReference type="GO" id="GO:0000166">
    <property type="term" value="F:nucleotide binding"/>
    <property type="evidence" value="ECO:0007669"/>
    <property type="project" value="UniProtKB-KW"/>
</dbReference>
<evidence type="ECO:0000256" key="7">
    <source>
        <dbReference type="ARBA" id="ARBA00022723"/>
    </source>
</evidence>
<comment type="cofactor">
    <cofactor evidence="1">
        <name>Mg(2+)</name>
        <dbReference type="ChEBI" id="CHEBI:18420"/>
    </cofactor>
</comment>
<evidence type="ECO:0000259" key="12">
    <source>
        <dbReference type="SMART" id="SM00471"/>
    </source>
</evidence>
<keyword evidence="6 13" id="KW-0548">Nucleotidyltransferase</keyword>
<evidence type="ECO:0000256" key="1">
    <source>
        <dbReference type="ARBA" id="ARBA00001946"/>
    </source>
</evidence>
<dbReference type="Gene3D" id="1.10.3090.10">
    <property type="entry name" value="cca-adding enzyme, domain 2"/>
    <property type="match status" value="1"/>
</dbReference>
<comment type="similarity">
    <text evidence="2 11">Belongs to the tRNA nucleotidyltransferase/poly(A) polymerase family.</text>
</comment>
<dbReference type="InterPro" id="IPR050124">
    <property type="entry name" value="tRNA_CCA-adding_enzyme"/>
</dbReference>
<dbReference type="Pfam" id="PF12627">
    <property type="entry name" value="PolyA_pol_RNAbd"/>
    <property type="match status" value="1"/>
</dbReference>
<keyword evidence="14" id="KW-1185">Reference proteome</keyword>
<reference evidence="13 14" key="1">
    <citation type="submission" date="2007-10" db="EMBL/GenBank/DDBJ databases">
        <title>Complete sequence of Desulfococcus oleovorans Hxd3.</title>
        <authorList>
            <consortium name="US DOE Joint Genome Institute"/>
            <person name="Copeland A."/>
            <person name="Lucas S."/>
            <person name="Lapidus A."/>
            <person name="Barry K."/>
            <person name="Glavina del Rio T."/>
            <person name="Dalin E."/>
            <person name="Tice H."/>
            <person name="Pitluck S."/>
            <person name="Kiss H."/>
            <person name="Brettin T."/>
            <person name="Bruce D."/>
            <person name="Detter J.C."/>
            <person name="Han C."/>
            <person name="Schmutz J."/>
            <person name="Larimer F."/>
            <person name="Land M."/>
            <person name="Hauser L."/>
            <person name="Kyrpides N."/>
            <person name="Kim E."/>
            <person name="Wawrik B."/>
            <person name="Richardson P."/>
        </authorList>
    </citation>
    <scope>NUCLEOTIDE SEQUENCE [LARGE SCALE GENOMIC DNA]</scope>
    <source>
        <strain evidence="14">DSM 6200 / JCM 39069 / Hxd3</strain>
    </source>
</reference>
<dbReference type="Gene3D" id="3.30.460.10">
    <property type="entry name" value="Beta Polymerase, domain 2"/>
    <property type="match status" value="1"/>
</dbReference>
<keyword evidence="8" id="KW-0547">Nucleotide-binding</keyword>
<protein>
    <submittedName>
        <fullName evidence="13">Polynucleotide adenylyltransferase/metal dependent phosphohydrolase</fullName>
    </submittedName>
</protein>
<accession>A8ZWH5</accession>
<evidence type="ECO:0000256" key="5">
    <source>
        <dbReference type="ARBA" id="ARBA00022694"/>
    </source>
</evidence>
<dbReference type="GO" id="GO:0046872">
    <property type="term" value="F:metal ion binding"/>
    <property type="evidence" value="ECO:0007669"/>
    <property type="project" value="UniProtKB-KW"/>
</dbReference>
<keyword evidence="5" id="KW-0819">tRNA processing</keyword>
<dbReference type="PANTHER" id="PTHR47545:SF2">
    <property type="entry name" value="CC-ADDING TRNA NUCLEOTIDYLTRANSFERASE"/>
    <property type="match status" value="1"/>
</dbReference>
<gene>
    <name evidence="13" type="ordered locus">Dole_0973</name>
</gene>
<keyword evidence="10 11" id="KW-0694">RNA-binding</keyword>
<dbReference type="eggNOG" id="COG0617">
    <property type="taxonomic scope" value="Bacteria"/>
</dbReference>
<dbReference type="STRING" id="96561.Dole_0973"/>
<name>A8ZWH5_DESOH</name>
<keyword evidence="4 11" id="KW-0808">Transferase</keyword>
<dbReference type="GO" id="GO:0008033">
    <property type="term" value="P:tRNA processing"/>
    <property type="evidence" value="ECO:0007669"/>
    <property type="project" value="UniProtKB-KW"/>
</dbReference>
<dbReference type="GO" id="GO:0016787">
    <property type="term" value="F:hydrolase activity"/>
    <property type="evidence" value="ECO:0007669"/>
    <property type="project" value="UniProtKB-KW"/>
</dbReference>
<evidence type="ECO:0000313" key="14">
    <source>
        <dbReference type="Proteomes" id="UP000008561"/>
    </source>
</evidence>
<dbReference type="PANTHER" id="PTHR47545">
    <property type="entry name" value="MULTIFUNCTIONAL CCA PROTEIN"/>
    <property type="match status" value="1"/>
</dbReference>
<organism evidence="13 14">
    <name type="scientific">Desulfosudis oleivorans (strain DSM 6200 / JCM 39069 / Hxd3)</name>
    <name type="common">Desulfococcus oleovorans</name>
    <dbReference type="NCBI Taxonomy" id="96561"/>
    <lineage>
        <taxon>Bacteria</taxon>
        <taxon>Pseudomonadati</taxon>
        <taxon>Thermodesulfobacteriota</taxon>
        <taxon>Desulfobacteria</taxon>
        <taxon>Desulfobacterales</taxon>
        <taxon>Desulfosudaceae</taxon>
        <taxon>Desulfosudis</taxon>
    </lineage>
</organism>
<evidence type="ECO:0000256" key="2">
    <source>
        <dbReference type="ARBA" id="ARBA00007265"/>
    </source>
</evidence>
<dbReference type="Pfam" id="PF01966">
    <property type="entry name" value="HD"/>
    <property type="match status" value="1"/>
</dbReference>
<dbReference type="AlphaFoldDB" id="A8ZWH5"/>
<dbReference type="CDD" id="cd00077">
    <property type="entry name" value="HDc"/>
    <property type="match status" value="1"/>
</dbReference>
<proteinExistence type="inferred from homology"/>
<dbReference type="InterPro" id="IPR003607">
    <property type="entry name" value="HD/PDEase_dom"/>
</dbReference>
<dbReference type="SUPFAM" id="SSF81301">
    <property type="entry name" value="Nucleotidyltransferase"/>
    <property type="match status" value="1"/>
</dbReference>
<dbReference type="HOGENOM" id="CLU_015961_6_2_7"/>
<evidence type="ECO:0000256" key="6">
    <source>
        <dbReference type="ARBA" id="ARBA00022695"/>
    </source>
</evidence>
<dbReference type="SUPFAM" id="SSF81891">
    <property type="entry name" value="Poly A polymerase C-terminal region-like"/>
    <property type="match status" value="1"/>
</dbReference>
<dbReference type="InterPro" id="IPR032828">
    <property type="entry name" value="PolyA_RNA-bd"/>
</dbReference>